<dbReference type="EMBL" id="LR796171">
    <property type="protein sequence ID" value="CAB4123432.1"/>
    <property type="molecule type" value="Genomic_DNA"/>
</dbReference>
<feature type="region of interest" description="Disordered" evidence="1">
    <location>
        <begin position="212"/>
        <end position="254"/>
    </location>
</feature>
<name>A0A6J5KQC5_9CAUD</name>
<reference evidence="2" key="1">
    <citation type="submission" date="2020-04" db="EMBL/GenBank/DDBJ databases">
        <authorList>
            <person name="Chiriac C."/>
            <person name="Salcher M."/>
            <person name="Ghai R."/>
            <person name="Kavagutti S V."/>
        </authorList>
    </citation>
    <scope>NUCLEOTIDE SEQUENCE</scope>
</reference>
<organism evidence="2">
    <name type="scientific">uncultured Caudovirales phage</name>
    <dbReference type="NCBI Taxonomy" id="2100421"/>
    <lineage>
        <taxon>Viruses</taxon>
        <taxon>Duplodnaviria</taxon>
        <taxon>Heunggongvirae</taxon>
        <taxon>Uroviricota</taxon>
        <taxon>Caudoviricetes</taxon>
        <taxon>Peduoviridae</taxon>
        <taxon>Maltschvirus</taxon>
        <taxon>Maltschvirus maltsch</taxon>
    </lineage>
</organism>
<proteinExistence type="predicted"/>
<sequence>MAEFFSNYSGAQPQRTSLADMMNMASGVQQYQQAQQMNPLALRRAEMEIQQAQQMNPLAVKKAAAEAMVAEQTAPSRVAEQKAQTETAQTGANTAKLENAKKHLENVKRESIKLLSEKNLTRENIVNHYKSTLENMGGDEKALNQAISRIPQTNDSNALKTWVARDFTGALSAESQLERLFPTAQMLNTGTEQRPVSMGSALSFAAPGTQVGQGIENQLPPGTQVVNPATGASQLLGPASQRQPGQPLQTSVGPAQTQMFQAGGQTASSDWVDTTAKAANAANRIGTLQNIRNLSETAFTGVGGGRKELLAGIANAVGVPAYEMEKTATDELAKNSALLALAGGNTDAARALAEIANPNKKMNEGAIKGVVNQLIGVEKMNQAKAGYMAQFAKNPDVYNEKLQLFNKIADPRLFQEMSPADVAQLKRSMSDSEKKDLSQKIMQAKMLGIIK</sequence>
<feature type="compositionally biased region" description="Polar residues" evidence="1">
    <location>
        <begin position="240"/>
        <end position="254"/>
    </location>
</feature>
<gene>
    <name evidence="2" type="ORF">UFOVP43_13</name>
</gene>
<feature type="compositionally biased region" description="Polar residues" evidence="1">
    <location>
        <begin position="212"/>
        <end position="233"/>
    </location>
</feature>
<protein>
    <submittedName>
        <fullName evidence="2">Uncharacterized protein</fullName>
    </submittedName>
</protein>
<accession>A0A6J5KQC5</accession>
<evidence type="ECO:0000313" key="2">
    <source>
        <dbReference type="EMBL" id="CAB4123432.1"/>
    </source>
</evidence>
<evidence type="ECO:0000256" key="1">
    <source>
        <dbReference type="SAM" id="MobiDB-lite"/>
    </source>
</evidence>